<dbReference type="OrthoDB" id="9804504at2"/>
<dbReference type="InterPro" id="IPR005225">
    <property type="entry name" value="Small_GTP-bd"/>
</dbReference>
<dbReference type="GO" id="GO:0001514">
    <property type="term" value="P:selenocysteine incorporation"/>
    <property type="evidence" value="ECO:0007669"/>
    <property type="project" value="InterPro"/>
</dbReference>
<evidence type="ECO:0000256" key="6">
    <source>
        <dbReference type="ARBA" id="ARBA00023134"/>
    </source>
</evidence>
<dbReference type="InterPro" id="IPR027417">
    <property type="entry name" value="P-loop_NTPase"/>
</dbReference>
<dbReference type="NCBIfam" id="TIGR00475">
    <property type="entry name" value="selB"/>
    <property type="match status" value="1"/>
</dbReference>
<dbReference type="GO" id="GO:0005525">
    <property type="term" value="F:GTP binding"/>
    <property type="evidence" value="ECO:0007669"/>
    <property type="project" value="UniProtKB-KW"/>
</dbReference>
<dbReference type="STRING" id="926550.CLDAP_29950"/>
<dbReference type="InterPro" id="IPR050055">
    <property type="entry name" value="EF-Tu_GTPase"/>
</dbReference>
<dbReference type="Pfam" id="PF00009">
    <property type="entry name" value="GTP_EFTU"/>
    <property type="match status" value="1"/>
</dbReference>
<dbReference type="PRINTS" id="PR00315">
    <property type="entry name" value="ELONGATNFCT"/>
</dbReference>
<protein>
    <recommendedName>
        <fullName evidence="2">Selenocysteine-specific elongation factor</fullName>
    </recommendedName>
    <alternativeName>
        <fullName evidence="8">SelB translation factor</fullName>
    </alternativeName>
</protein>
<dbReference type="GO" id="GO:0003746">
    <property type="term" value="F:translation elongation factor activity"/>
    <property type="evidence" value="ECO:0007669"/>
    <property type="project" value="UniProtKB-KW"/>
</dbReference>
<dbReference type="CDD" id="cd04171">
    <property type="entry name" value="SelB"/>
    <property type="match status" value="1"/>
</dbReference>
<dbReference type="PANTHER" id="PTHR43721">
    <property type="entry name" value="ELONGATION FACTOR TU-RELATED"/>
    <property type="match status" value="1"/>
</dbReference>
<dbReference type="InterPro" id="IPR015190">
    <property type="entry name" value="Elong_fac_SelB-wing-hlx_typ-2"/>
</dbReference>
<evidence type="ECO:0000259" key="9">
    <source>
        <dbReference type="PROSITE" id="PS51722"/>
    </source>
</evidence>
<keyword evidence="10" id="KW-0251">Elongation factor</keyword>
<dbReference type="SUPFAM" id="SSF50465">
    <property type="entry name" value="EF-Tu/eEF-1alpha/eIF2-gamma C-terminal domain"/>
    <property type="match status" value="1"/>
</dbReference>
<dbReference type="InterPro" id="IPR004535">
    <property type="entry name" value="Transl_elong_SelB"/>
</dbReference>
<keyword evidence="6" id="KW-0342">GTP-binding</keyword>
<dbReference type="Gene3D" id="1.10.10.2770">
    <property type="match status" value="1"/>
</dbReference>
<dbReference type="InterPro" id="IPR036388">
    <property type="entry name" value="WH-like_DNA-bd_sf"/>
</dbReference>
<dbReference type="InterPro" id="IPR009000">
    <property type="entry name" value="Transl_B-barrel_sf"/>
</dbReference>
<dbReference type="HOGENOM" id="CLU_023030_3_0_0"/>
<organism evidence="10 11">
    <name type="scientific">Caldilinea aerophila (strain DSM 14535 / JCM 11387 / NBRC 104270 / STL-6-O1)</name>
    <dbReference type="NCBI Taxonomy" id="926550"/>
    <lineage>
        <taxon>Bacteria</taxon>
        <taxon>Bacillati</taxon>
        <taxon>Chloroflexota</taxon>
        <taxon>Caldilineae</taxon>
        <taxon>Caldilineales</taxon>
        <taxon>Caldilineaceae</taxon>
        <taxon>Caldilinea</taxon>
    </lineage>
</organism>
<evidence type="ECO:0000256" key="2">
    <source>
        <dbReference type="ARBA" id="ARBA00015953"/>
    </source>
</evidence>
<dbReference type="InterPro" id="IPR036390">
    <property type="entry name" value="WH_DNA-bd_sf"/>
</dbReference>
<dbReference type="Gene3D" id="2.40.30.10">
    <property type="entry name" value="Translation factors"/>
    <property type="match status" value="1"/>
</dbReference>
<dbReference type="CDD" id="cd03696">
    <property type="entry name" value="SelB_II"/>
    <property type="match status" value="1"/>
</dbReference>
<dbReference type="CDD" id="cd15491">
    <property type="entry name" value="selB_III"/>
    <property type="match status" value="1"/>
</dbReference>
<dbReference type="PROSITE" id="PS51722">
    <property type="entry name" value="G_TR_2"/>
    <property type="match status" value="1"/>
</dbReference>
<evidence type="ECO:0000256" key="4">
    <source>
        <dbReference type="ARBA" id="ARBA00022741"/>
    </source>
</evidence>
<dbReference type="RefSeq" id="WP_014434261.1">
    <property type="nucleotide sequence ID" value="NC_017079.1"/>
</dbReference>
<dbReference type="Pfam" id="PF09106">
    <property type="entry name" value="WHD_2nd_SelB"/>
    <property type="match status" value="1"/>
</dbReference>
<evidence type="ECO:0000256" key="7">
    <source>
        <dbReference type="ARBA" id="ARBA00025526"/>
    </source>
</evidence>
<sequence>MRVIGTAGHVDHGKSTLVQALTGIDPDRLQEEKARGMTIDLGFAWLDLPRPDGTVESVGIVDVPGHIDFIKNMLAGVGGIDAALLVVAADEGVMPQTREHLAILDLLAVPAAVVALTKSDLIDDPEWLELVELDVAELLASTHLAGAPIVPVSAVTGAGLEELKRVLATALTDLPPRRNRGRPRLPIDRVFTLSGFGTIVTGTLLDGELNVGDTVEILPTQRTARIRSLQTHRRPVQTARPGSRVAINLTGVGADALQRGDVVVHPNTLIPTTLIDVRFRLLADGPRPLKHNQAVDFFVGAAEIPAVVRLLGTETLAPGEEGWLQLRLARPAVVTAGDRFILRQPSPSQTLGGGVIVNPSPQRRWRRFDPRILAQLQTLAHGQPDEILLQTLERLRLTTPKTLLASAELDTATAAAALDTLRRQQALIEIGAGEETILVSLSAWRQLVDSLVARVAEHHRQFPLRRGLLRSEARSRLQALLPGVTLTVRAANAVIDVLVQQGLLHADDTFVRLPDFTPTPTPAQQQCIERVLAAFSSAPYAPPNLQDTLQMLEENTELLDYLIEQGILVRLGGDVLLRVEDFSAMVQEITAHLRAQGTITLAEVRDRFQTSRKYAQAVLEEMDARRITRREGDVRVLR</sequence>
<dbReference type="InterPro" id="IPR009001">
    <property type="entry name" value="Transl_elong_EF1A/Init_IF2_C"/>
</dbReference>
<dbReference type="GO" id="GO:0003924">
    <property type="term" value="F:GTPase activity"/>
    <property type="evidence" value="ECO:0007669"/>
    <property type="project" value="InterPro"/>
</dbReference>
<dbReference type="Pfam" id="PF03144">
    <property type="entry name" value="GTP_EFTU_D2"/>
    <property type="match status" value="1"/>
</dbReference>
<evidence type="ECO:0000256" key="1">
    <source>
        <dbReference type="ARBA" id="ARBA00004496"/>
    </source>
</evidence>
<evidence type="ECO:0000313" key="11">
    <source>
        <dbReference type="Proteomes" id="UP000007880"/>
    </source>
</evidence>
<dbReference type="NCBIfam" id="TIGR00231">
    <property type="entry name" value="small_GTP"/>
    <property type="match status" value="1"/>
</dbReference>
<keyword evidence="11" id="KW-1185">Reference proteome</keyword>
<dbReference type="InterPro" id="IPR015191">
    <property type="entry name" value="SelB_WHD4"/>
</dbReference>
<dbReference type="InterPro" id="IPR057335">
    <property type="entry name" value="Beta-barrel_SelB"/>
</dbReference>
<dbReference type="InterPro" id="IPR004161">
    <property type="entry name" value="EFTu-like_2"/>
</dbReference>
<dbReference type="KEGG" id="cap:CLDAP_29950"/>
<dbReference type="SUPFAM" id="SSF50447">
    <property type="entry name" value="Translation proteins"/>
    <property type="match status" value="1"/>
</dbReference>
<dbReference type="Pfam" id="PF25461">
    <property type="entry name" value="Beta-barrel_SelB"/>
    <property type="match status" value="1"/>
</dbReference>
<dbReference type="PANTHER" id="PTHR43721:SF22">
    <property type="entry name" value="ELONGATION FACTOR TU, MITOCHONDRIAL"/>
    <property type="match status" value="1"/>
</dbReference>
<reference evidence="10 11" key="1">
    <citation type="submission" date="2012-02" db="EMBL/GenBank/DDBJ databases">
        <title>Complete genome sequence of Caldilinea aerophila DSM 14535 (= NBRC 102666).</title>
        <authorList>
            <person name="Oguchi A."/>
            <person name="Hosoyama A."/>
            <person name="Sekine M."/>
            <person name="Fukai R."/>
            <person name="Kato Y."/>
            <person name="Nakamura S."/>
            <person name="Hanada S."/>
            <person name="Yamazaki S."/>
            <person name="Fujita N."/>
        </authorList>
    </citation>
    <scope>NUCLEOTIDE SEQUENCE [LARGE SCALE GENOMIC DNA]</scope>
    <source>
        <strain evidence="11">DSM 14535 / JCM 11387 / NBRC 104270 / STL-6-O1</strain>
    </source>
</reference>
<dbReference type="Proteomes" id="UP000007880">
    <property type="component" value="Chromosome"/>
</dbReference>
<comment type="function">
    <text evidence="7">Translation factor necessary for the incorporation of selenocysteine into proteins. It probably replaces EF-Tu for the insertion of selenocysteine directed by the UGA codon. SelB binds GTP and GDP.</text>
</comment>
<dbReference type="Gene3D" id="3.40.50.300">
    <property type="entry name" value="P-loop containing nucleotide triphosphate hydrolases"/>
    <property type="match status" value="1"/>
</dbReference>
<evidence type="ECO:0000256" key="8">
    <source>
        <dbReference type="ARBA" id="ARBA00031615"/>
    </source>
</evidence>
<dbReference type="EMBL" id="AP012337">
    <property type="protein sequence ID" value="BAM01035.1"/>
    <property type="molecule type" value="Genomic_DNA"/>
</dbReference>
<dbReference type="GO" id="GO:0005829">
    <property type="term" value="C:cytosol"/>
    <property type="evidence" value="ECO:0007669"/>
    <property type="project" value="TreeGrafter"/>
</dbReference>
<feature type="domain" description="Tr-type G" evidence="9">
    <location>
        <begin position="1"/>
        <end position="177"/>
    </location>
</feature>
<dbReference type="GO" id="GO:0003723">
    <property type="term" value="F:RNA binding"/>
    <property type="evidence" value="ECO:0007669"/>
    <property type="project" value="InterPro"/>
</dbReference>
<proteinExistence type="predicted"/>
<dbReference type="SUPFAM" id="SSF52540">
    <property type="entry name" value="P-loop containing nucleoside triphosphate hydrolases"/>
    <property type="match status" value="1"/>
</dbReference>
<gene>
    <name evidence="10" type="primary">selB</name>
    <name evidence="10" type="ordered locus">CLDAP_29950</name>
</gene>
<dbReference type="eggNOG" id="COG3276">
    <property type="taxonomic scope" value="Bacteria"/>
</dbReference>
<dbReference type="PATRIC" id="fig|926550.5.peg.3242"/>
<dbReference type="Pfam" id="PF09107">
    <property type="entry name" value="WHD_3rd_SelB"/>
    <property type="match status" value="1"/>
</dbReference>
<name>I0I6Z7_CALAS</name>
<keyword evidence="5" id="KW-0648">Protein biosynthesis</keyword>
<evidence type="ECO:0000313" key="10">
    <source>
        <dbReference type="EMBL" id="BAM01035.1"/>
    </source>
</evidence>
<keyword evidence="3" id="KW-0963">Cytoplasm</keyword>
<keyword evidence="4" id="KW-0547">Nucleotide-binding</keyword>
<dbReference type="SUPFAM" id="SSF46785">
    <property type="entry name" value="Winged helix' DNA-binding domain"/>
    <property type="match status" value="3"/>
</dbReference>
<dbReference type="Gene3D" id="1.10.10.10">
    <property type="entry name" value="Winged helix-like DNA-binding domain superfamily/Winged helix DNA-binding domain"/>
    <property type="match status" value="1"/>
</dbReference>
<evidence type="ECO:0000256" key="5">
    <source>
        <dbReference type="ARBA" id="ARBA00022917"/>
    </source>
</evidence>
<dbReference type="InterPro" id="IPR000795">
    <property type="entry name" value="T_Tr_GTP-bd_dom"/>
</dbReference>
<evidence type="ECO:0000256" key="3">
    <source>
        <dbReference type="ARBA" id="ARBA00022490"/>
    </source>
</evidence>
<comment type="subcellular location">
    <subcellularLocation>
        <location evidence="1">Cytoplasm</location>
    </subcellularLocation>
</comment>
<dbReference type="AlphaFoldDB" id="I0I6Z7"/>
<accession>I0I6Z7</accession>